<dbReference type="GO" id="GO:0048476">
    <property type="term" value="C:Holliday junction resolvase complex"/>
    <property type="evidence" value="ECO:0007669"/>
    <property type="project" value="UniProtKB-UniRule"/>
</dbReference>
<dbReference type="Gene3D" id="1.10.150.20">
    <property type="entry name" value="5' to 3' exonuclease, C-terminal subdomain"/>
    <property type="match status" value="1"/>
</dbReference>
<comment type="domain">
    <text evidence="6">Has three domains with a flexible linker between the domains II and III and assumes an 'L' shape. Domain III is highly mobile and contacts RuvB.</text>
</comment>
<keyword evidence="1 6" id="KW-0963">Cytoplasm</keyword>
<dbReference type="SUPFAM" id="SSF50249">
    <property type="entry name" value="Nucleic acid-binding proteins"/>
    <property type="match status" value="1"/>
</dbReference>
<comment type="subunit">
    <text evidence="6">Homotetramer. Forms an RuvA(8)-RuvB(12)-Holliday junction (HJ) complex. HJ DNA is sandwiched between 2 RuvA tetramers; dsDNA enters through RuvA and exits via RuvB. An RuvB hexamer assembles on each DNA strand where it exits the tetramer. Each RuvB hexamer is contacted by two RuvA subunits (via domain III) on 2 adjacent RuvB subunits; this complex drives branch migration. In the full resolvosome a probable DNA-RuvA(4)-RuvB(12)-RuvC(2) complex forms which resolves the HJ.</text>
</comment>
<dbReference type="RefSeq" id="WP_227422271.1">
    <property type="nucleotide sequence ID" value="NZ_CP071868.1"/>
</dbReference>
<evidence type="ECO:0000313" key="8">
    <source>
        <dbReference type="EMBL" id="QTE28041.1"/>
    </source>
</evidence>
<dbReference type="GO" id="GO:0000400">
    <property type="term" value="F:four-way junction DNA binding"/>
    <property type="evidence" value="ECO:0007669"/>
    <property type="project" value="UniProtKB-UniRule"/>
</dbReference>
<dbReference type="GO" id="GO:0005737">
    <property type="term" value="C:cytoplasm"/>
    <property type="evidence" value="ECO:0007669"/>
    <property type="project" value="UniProtKB-SubCell"/>
</dbReference>
<dbReference type="SUPFAM" id="SSF46929">
    <property type="entry name" value="DNA helicase RuvA subunit, C-terminal domain"/>
    <property type="match status" value="1"/>
</dbReference>
<dbReference type="InterPro" id="IPR011114">
    <property type="entry name" value="RuvA_C"/>
</dbReference>
<dbReference type="Gene3D" id="2.40.50.140">
    <property type="entry name" value="Nucleic acid-binding proteins"/>
    <property type="match status" value="1"/>
</dbReference>
<dbReference type="InterPro" id="IPR036267">
    <property type="entry name" value="RuvA_C_sf"/>
</dbReference>
<keyword evidence="2 6" id="KW-0227">DNA damage</keyword>
<proteinExistence type="inferred from homology"/>
<gene>
    <name evidence="6 8" type="primary">ruvA</name>
    <name evidence="8" type="ORF">J4E96_11580</name>
</gene>
<evidence type="ECO:0000256" key="4">
    <source>
        <dbReference type="ARBA" id="ARBA00023172"/>
    </source>
</evidence>
<dbReference type="InterPro" id="IPR013849">
    <property type="entry name" value="DNA_helicase_Holl-junc_RuvA_I"/>
</dbReference>
<protein>
    <recommendedName>
        <fullName evidence="6">Holliday junction branch migration complex subunit RuvA</fullName>
    </recommendedName>
</protein>
<dbReference type="AlphaFoldDB" id="A0A8A4Z9D7"/>
<comment type="caution">
    <text evidence="6">Lacks conserved residue(s) required for the propagation of feature annotation.</text>
</comment>
<dbReference type="SUPFAM" id="SSF47781">
    <property type="entry name" value="RuvA domain 2-like"/>
    <property type="match status" value="1"/>
</dbReference>
<keyword evidence="9" id="KW-1185">Reference proteome</keyword>
<keyword evidence="4 6" id="KW-0233">DNA recombination</keyword>
<dbReference type="GO" id="GO:0005524">
    <property type="term" value="F:ATP binding"/>
    <property type="evidence" value="ECO:0007669"/>
    <property type="project" value="InterPro"/>
</dbReference>
<dbReference type="InterPro" id="IPR003583">
    <property type="entry name" value="Hlx-hairpin-Hlx_DNA-bd_motif"/>
</dbReference>
<feature type="domain" description="Helix-hairpin-helix DNA-binding motif class 1" evidence="7">
    <location>
        <begin position="72"/>
        <end position="91"/>
    </location>
</feature>
<feature type="region of interest" description="Domain III" evidence="6">
    <location>
        <begin position="148"/>
        <end position="209"/>
    </location>
</feature>
<accession>A0A8A4Z9D7</accession>
<name>A0A8A4Z9D7_9MICO</name>
<reference evidence="8" key="1">
    <citation type="submission" date="2021-03" db="EMBL/GenBank/DDBJ databases">
        <title>Pengzhenrongella sicca gen. nov., sp. nov., a new member of suborder Micrococcineae isolated from High-Arctic tundra soil.</title>
        <authorList>
            <person name="Peng F."/>
        </authorList>
    </citation>
    <scope>NUCLEOTIDE SEQUENCE</scope>
    <source>
        <strain evidence="8">LRZ-2</strain>
    </source>
</reference>
<dbReference type="CDD" id="cd14332">
    <property type="entry name" value="UBA_RuvA_C"/>
    <property type="match status" value="1"/>
</dbReference>
<feature type="domain" description="Helix-hairpin-helix DNA-binding motif class 1" evidence="7">
    <location>
        <begin position="107"/>
        <end position="126"/>
    </location>
</feature>
<dbReference type="Pfam" id="PF14520">
    <property type="entry name" value="HHH_5"/>
    <property type="match status" value="1"/>
</dbReference>
<comment type="similarity">
    <text evidence="6">Belongs to the RuvA family.</text>
</comment>
<dbReference type="InterPro" id="IPR000085">
    <property type="entry name" value="RuvA"/>
</dbReference>
<dbReference type="SMART" id="SM00278">
    <property type="entry name" value="HhH1"/>
    <property type="match status" value="2"/>
</dbReference>
<dbReference type="Pfam" id="PF07499">
    <property type="entry name" value="RuvA_C"/>
    <property type="match status" value="1"/>
</dbReference>
<sequence>MIASVRGTVQAIRLDAAIIEVGGIGMLVQATPATLAGLRVGETALLATSLLVREDSLTLFGFADPDERAVFETVQTVSGVGPRLALAMLAVHSPDGLRRAVAEEDLVALKRVPGIGHKGAQRIVLELAGRLGAPATLAADGVTAHRPVSTDRAGEVVDALVGLGWNAKAADDAVAGVLADRPDLADPVSDLEVSTVLRAALRSLGTGRR</sequence>
<comment type="subcellular location">
    <subcellularLocation>
        <location evidence="6">Cytoplasm</location>
    </subcellularLocation>
</comment>
<evidence type="ECO:0000313" key="9">
    <source>
        <dbReference type="Proteomes" id="UP000663937"/>
    </source>
</evidence>
<dbReference type="NCBIfam" id="TIGR00084">
    <property type="entry name" value="ruvA"/>
    <property type="match status" value="1"/>
</dbReference>
<dbReference type="GO" id="GO:0006310">
    <property type="term" value="P:DNA recombination"/>
    <property type="evidence" value="ECO:0007669"/>
    <property type="project" value="UniProtKB-UniRule"/>
</dbReference>
<dbReference type="GO" id="GO:0009378">
    <property type="term" value="F:four-way junction helicase activity"/>
    <property type="evidence" value="ECO:0007669"/>
    <property type="project" value="InterPro"/>
</dbReference>
<dbReference type="Pfam" id="PF01330">
    <property type="entry name" value="RuvA_N"/>
    <property type="match status" value="1"/>
</dbReference>
<keyword evidence="5 6" id="KW-0234">DNA repair</keyword>
<evidence type="ECO:0000256" key="6">
    <source>
        <dbReference type="HAMAP-Rule" id="MF_00031"/>
    </source>
</evidence>
<dbReference type="HAMAP" id="MF_00031">
    <property type="entry name" value="DNA_HJ_migration_RuvA"/>
    <property type="match status" value="1"/>
</dbReference>
<evidence type="ECO:0000256" key="5">
    <source>
        <dbReference type="ARBA" id="ARBA00023204"/>
    </source>
</evidence>
<evidence type="ECO:0000259" key="7">
    <source>
        <dbReference type="SMART" id="SM00278"/>
    </source>
</evidence>
<dbReference type="InterPro" id="IPR010994">
    <property type="entry name" value="RuvA_2-like"/>
</dbReference>
<keyword evidence="3 6" id="KW-0238">DNA-binding</keyword>
<dbReference type="GO" id="GO:0006281">
    <property type="term" value="P:DNA repair"/>
    <property type="evidence" value="ECO:0007669"/>
    <property type="project" value="UniProtKB-UniRule"/>
</dbReference>
<dbReference type="GO" id="GO:0009379">
    <property type="term" value="C:Holliday junction helicase complex"/>
    <property type="evidence" value="ECO:0007669"/>
    <property type="project" value="InterPro"/>
</dbReference>
<evidence type="ECO:0000256" key="3">
    <source>
        <dbReference type="ARBA" id="ARBA00023125"/>
    </source>
</evidence>
<dbReference type="Gene3D" id="1.10.8.10">
    <property type="entry name" value="DNA helicase RuvA subunit, C-terminal domain"/>
    <property type="match status" value="1"/>
</dbReference>
<dbReference type="EMBL" id="CP071868">
    <property type="protein sequence ID" value="QTE28041.1"/>
    <property type="molecule type" value="Genomic_DNA"/>
</dbReference>
<comment type="function">
    <text evidence="6">The RuvA-RuvB-RuvC complex processes Holliday junction (HJ) DNA during genetic recombination and DNA repair, while the RuvA-RuvB complex plays an important role in the rescue of blocked DNA replication forks via replication fork reversal (RFR). RuvA specifically binds to HJ cruciform DNA, conferring on it an open structure. The RuvB hexamer acts as an ATP-dependent pump, pulling dsDNA into and through the RuvAB complex. HJ branch migration allows RuvC to scan DNA until it finds its consensus sequence, where it cleaves and resolves the cruciform DNA.</text>
</comment>
<organism evidence="8 9">
    <name type="scientific">Pengzhenrongella sicca</name>
    <dbReference type="NCBI Taxonomy" id="2819238"/>
    <lineage>
        <taxon>Bacteria</taxon>
        <taxon>Bacillati</taxon>
        <taxon>Actinomycetota</taxon>
        <taxon>Actinomycetes</taxon>
        <taxon>Micrococcales</taxon>
        <taxon>Pengzhenrongella</taxon>
    </lineage>
</organism>
<dbReference type="Proteomes" id="UP000663937">
    <property type="component" value="Chromosome"/>
</dbReference>
<dbReference type="KEGG" id="psic:J4E96_11580"/>
<dbReference type="InterPro" id="IPR012340">
    <property type="entry name" value="NA-bd_OB-fold"/>
</dbReference>
<evidence type="ECO:0000256" key="2">
    <source>
        <dbReference type="ARBA" id="ARBA00022763"/>
    </source>
</evidence>
<evidence type="ECO:0000256" key="1">
    <source>
        <dbReference type="ARBA" id="ARBA00022490"/>
    </source>
</evidence>